<feature type="domain" description="AAA+ ATPase" evidence="11">
    <location>
        <begin position="357"/>
        <end position="493"/>
    </location>
</feature>
<evidence type="ECO:0000256" key="2">
    <source>
        <dbReference type="ARBA" id="ARBA00022701"/>
    </source>
</evidence>
<dbReference type="EMBL" id="AJWJ01000448">
    <property type="protein sequence ID" value="KAF2070764.1"/>
    <property type="molecule type" value="Genomic_DNA"/>
</dbReference>
<dbReference type="InterPro" id="IPR027417">
    <property type="entry name" value="P-loop_NTPase"/>
</dbReference>
<dbReference type="FunFam" id="3.40.50.300:FF:000093">
    <property type="entry name" value="Fidgetin-like 1"/>
    <property type="match status" value="1"/>
</dbReference>
<evidence type="ECO:0000256" key="3">
    <source>
        <dbReference type="ARBA" id="ARBA00022741"/>
    </source>
</evidence>
<evidence type="ECO:0000256" key="8">
    <source>
        <dbReference type="ARBA" id="ARBA00038871"/>
    </source>
</evidence>
<feature type="compositionally biased region" description="Low complexity" evidence="10">
    <location>
        <begin position="179"/>
        <end position="211"/>
    </location>
</feature>
<dbReference type="Pfam" id="PF00004">
    <property type="entry name" value="AAA"/>
    <property type="match status" value="1"/>
</dbReference>
<evidence type="ECO:0000256" key="7">
    <source>
        <dbReference type="ARBA" id="ARBA00036378"/>
    </source>
</evidence>
<proteinExistence type="inferred from homology"/>
<dbReference type="AlphaFoldDB" id="A0A8J4PNY9"/>
<evidence type="ECO:0000313" key="12">
    <source>
        <dbReference type="EMBL" id="KAF2070764.1"/>
    </source>
</evidence>
<dbReference type="PROSITE" id="PS00674">
    <property type="entry name" value="AAA"/>
    <property type="match status" value="1"/>
</dbReference>
<organism evidence="12 13">
    <name type="scientific">Polysphondylium violaceum</name>
    <dbReference type="NCBI Taxonomy" id="133409"/>
    <lineage>
        <taxon>Eukaryota</taxon>
        <taxon>Amoebozoa</taxon>
        <taxon>Evosea</taxon>
        <taxon>Eumycetozoa</taxon>
        <taxon>Dictyostelia</taxon>
        <taxon>Dictyosteliales</taxon>
        <taxon>Dictyosteliaceae</taxon>
        <taxon>Polysphondylium</taxon>
    </lineage>
</organism>
<protein>
    <recommendedName>
        <fullName evidence="8">microtubule-severing ATPase</fullName>
        <ecNumber evidence="8">5.6.1.1</ecNumber>
    </recommendedName>
</protein>
<keyword evidence="4 9" id="KW-0067">ATP-binding</keyword>
<dbReference type="GO" id="GO:0005874">
    <property type="term" value="C:microtubule"/>
    <property type="evidence" value="ECO:0007669"/>
    <property type="project" value="UniProtKB-KW"/>
</dbReference>
<dbReference type="SMART" id="SM00382">
    <property type="entry name" value="AAA"/>
    <property type="match status" value="1"/>
</dbReference>
<name>A0A8J4PNY9_9MYCE</name>
<feature type="compositionally biased region" description="Low complexity" evidence="10">
    <location>
        <begin position="223"/>
        <end position="256"/>
    </location>
</feature>
<dbReference type="OrthoDB" id="10251136at2759"/>
<dbReference type="Pfam" id="PF04212">
    <property type="entry name" value="MIT"/>
    <property type="match status" value="1"/>
</dbReference>
<reference evidence="12" key="1">
    <citation type="submission" date="2020-01" db="EMBL/GenBank/DDBJ databases">
        <title>Development of genomics and gene disruption for Polysphondylium violaceum indicates a role for the polyketide synthase stlB in stalk morphogenesis.</title>
        <authorList>
            <person name="Narita B."/>
            <person name="Kawabe Y."/>
            <person name="Kin K."/>
            <person name="Saito T."/>
            <person name="Gibbs R."/>
            <person name="Kuspa A."/>
            <person name="Muzny D."/>
            <person name="Queller D."/>
            <person name="Richards S."/>
            <person name="Strassman J."/>
            <person name="Sucgang R."/>
            <person name="Worley K."/>
            <person name="Schaap P."/>
        </authorList>
    </citation>
    <scope>NUCLEOTIDE SEQUENCE</scope>
    <source>
        <strain evidence="12">QSvi11</strain>
    </source>
</reference>
<dbReference type="InterPro" id="IPR003960">
    <property type="entry name" value="ATPase_AAA_CS"/>
</dbReference>
<dbReference type="PANTHER" id="PTHR23074">
    <property type="entry name" value="AAA DOMAIN-CONTAINING"/>
    <property type="match status" value="1"/>
</dbReference>
<dbReference type="SUPFAM" id="SSF52540">
    <property type="entry name" value="P-loop containing nucleoside triphosphate hydrolases"/>
    <property type="match status" value="1"/>
</dbReference>
<feature type="region of interest" description="Disordered" evidence="10">
    <location>
        <begin position="177"/>
        <end position="262"/>
    </location>
</feature>
<evidence type="ECO:0000259" key="11">
    <source>
        <dbReference type="SMART" id="SM00382"/>
    </source>
</evidence>
<dbReference type="GO" id="GO:0005524">
    <property type="term" value="F:ATP binding"/>
    <property type="evidence" value="ECO:0007669"/>
    <property type="project" value="UniProtKB-KW"/>
</dbReference>
<gene>
    <name evidence="12" type="ORF">CYY_007912</name>
</gene>
<comment type="similarity">
    <text evidence="9">Belongs to the AAA ATPase family.</text>
</comment>
<evidence type="ECO:0000256" key="4">
    <source>
        <dbReference type="ARBA" id="ARBA00022840"/>
    </source>
</evidence>
<evidence type="ECO:0000256" key="10">
    <source>
        <dbReference type="SAM" id="MobiDB-lite"/>
    </source>
</evidence>
<dbReference type="Gene3D" id="3.40.50.300">
    <property type="entry name" value="P-loop containing nucleotide triphosphate hydrolases"/>
    <property type="match status" value="1"/>
</dbReference>
<dbReference type="GO" id="GO:0008568">
    <property type="term" value="F:microtubule severing ATPase activity"/>
    <property type="evidence" value="ECO:0007669"/>
    <property type="project" value="UniProtKB-EC"/>
</dbReference>
<feature type="compositionally biased region" description="Polar residues" evidence="10">
    <location>
        <begin position="212"/>
        <end position="222"/>
    </location>
</feature>
<dbReference type="InterPro" id="IPR007330">
    <property type="entry name" value="MIT_dom"/>
</dbReference>
<keyword evidence="6" id="KW-0413">Isomerase</keyword>
<dbReference type="InterPro" id="IPR003593">
    <property type="entry name" value="AAA+_ATPase"/>
</dbReference>
<comment type="subcellular location">
    <subcellularLocation>
        <location evidence="1">Membrane</location>
    </subcellularLocation>
</comment>
<dbReference type="InterPro" id="IPR015415">
    <property type="entry name" value="Spast_Vps4_C"/>
</dbReference>
<dbReference type="EC" id="5.6.1.1" evidence="8"/>
<dbReference type="InterPro" id="IPR050304">
    <property type="entry name" value="MT-severing_AAA_ATPase"/>
</dbReference>
<accession>A0A8J4PNY9</accession>
<evidence type="ECO:0000256" key="1">
    <source>
        <dbReference type="ARBA" id="ARBA00004370"/>
    </source>
</evidence>
<keyword evidence="13" id="KW-1185">Reference proteome</keyword>
<sequence length="596" mass="67165">MNGFYIYFLYLCCFVIIYESLKWFYNDIYEAHFAAKRDSFIEKTLSSFNISKNNNNDREYIDVDDMDSDDVADGDENIRHTLLKISNQLKNGPQNQSIYYINFAIDYDKKGRYSNALENYTNGIGVLLPLAKSDINIKFFLEYYMNRAEHLKSEQQKSKPNIIPLNVFSPKLKTTLVRPQQQIQQPQQQQQQQQQVSSPSINDSLSNLSSIMRSNRNSIGPITQTTTNNINNSNGLKTSNGIRNPLLNNNNNSINRFSPDRTVSSSSLLKTGLSTSSLKNSNQSKGSSSTIASTTIIPDIKGVDKAMIATIMNEVLETKEQLGWETVIGLEKVKQTLTETVILPNLRPDIFTGLRSPPKGLLLYGPPGNGKTLIAKVCAYESNLKFFSISASSLTSKYVGDGEKLVRALFAVARHFQPSIIFIDEIDSLLTSRNSNDSESARRIKTEILVQFDGVRSTQQDRILVMGATNRPGDLDDAALRRMAKRIYVGLPEKEARKQIIRHYLSSITHNLTDKQIDQLGDKTDGYSGHDLYGLVKDAAYQPIRELGFNNVKDFDSEIRPTNNKDFLASLKQIRPSVDKSTLKEYEVWSSKFGAL</sequence>
<evidence type="ECO:0000256" key="6">
    <source>
        <dbReference type="ARBA" id="ARBA00023235"/>
    </source>
</evidence>
<dbReference type="PANTHER" id="PTHR23074:SF86">
    <property type="entry name" value="SPASTIN"/>
    <property type="match status" value="1"/>
</dbReference>
<dbReference type="FunFam" id="1.10.8.60:FF:000022">
    <property type="entry name" value="Fidgetin like 1"/>
    <property type="match status" value="1"/>
</dbReference>
<evidence type="ECO:0000256" key="5">
    <source>
        <dbReference type="ARBA" id="ARBA00023136"/>
    </source>
</evidence>
<dbReference type="Gene3D" id="1.10.8.60">
    <property type="match status" value="1"/>
</dbReference>
<keyword evidence="3 9" id="KW-0547">Nucleotide-binding</keyword>
<evidence type="ECO:0000256" key="9">
    <source>
        <dbReference type="RuleBase" id="RU003651"/>
    </source>
</evidence>
<dbReference type="Pfam" id="PF09336">
    <property type="entry name" value="Vps4_C"/>
    <property type="match status" value="1"/>
</dbReference>
<dbReference type="GO" id="GO:0016020">
    <property type="term" value="C:membrane"/>
    <property type="evidence" value="ECO:0007669"/>
    <property type="project" value="UniProtKB-SubCell"/>
</dbReference>
<keyword evidence="2" id="KW-0493">Microtubule</keyword>
<evidence type="ECO:0000313" key="13">
    <source>
        <dbReference type="Proteomes" id="UP000695562"/>
    </source>
</evidence>
<keyword evidence="5" id="KW-0472">Membrane</keyword>
<dbReference type="Gene3D" id="1.20.58.80">
    <property type="entry name" value="Phosphotransferase system, lactose/cellobiose-type IIA subunit"/>
    <property type="match status" value="1"/>
</dbReference>
<comment type="caution">
    <text evidence="12">The sequence shown here is derived from an EMBL/GenBank/DDBJ whole genome shotgun (WGS) entry which is preliminary data.</text>
</comment>
<dbReference type="Proteomes" id="UP000695562">
    <property type="component" value="Unassembled WGS sequence"/>
</dbReference>
<dbReference type="InterPro" id="IPR036181">
    <property type="entry name" value="MIT_dom_sf"/>
</dbReference>
<dbReference type="GO" id="GO:0016887">
    <property type="term" value="F:ATP hydrolysis activity"/>
    <property type="evidence" value="ECO:0007669"/>
    <property type="project" value="InterPro"/>
</dbReference>
<dbReference type="InterPro" id="IPR003959">
    <property type="entry name" value="ATPase_AAA_core"/>
</dbReference>
<comment type="catalytic activity">
    <reaction evidence="7">
        <text>n ATP + n H2O + a microtubule = n ADP + n phosphate + (n+1) alpha/beta tubulin heterodimers.</text>
        <dbReference type="EC" id="5.6.1.1"/>
    </reaction>
</comment>
<dbReference type="SUPFAM" id="SSF116846">
    <property type="entry name" value="MIT domain"/>
    <property type="match status" value="1"/>
</dbReference>